<dbReference type="InterPro" id="IPR029017">
    <property type="entry name" value="Enolase-like_N"/>
</dbReference>
<proteinExistence type="inferred from homology"/>
<dbReference type="SMART" id="SM00922">
    <property type="entry name" value="MR_MLE"/>
    <property type="match status" value="1"/>
</dbReference>
<dbReference type="PATRIC" id="fig|1280951.3.peg.3019"/>
<comment type="similarity">
    <text evidence="1 7">Belongs to the mandelate racemase/muconate lactonizing enzyme family.</text>
</comment>
<dbReference type="PANTHER" id="PTHR48080:SF3">
    <property type="entry name" value="ENOLASE SUPERFAMILY MEMBER DDB_G0284701"/>
    <property type="match status" value="1"/>
</dbReference>
<dbReference type="InterPro" id="IPR013341">
    <property type="entry name" value="Mandelate_racemase_N_dom"/>
</dbReference>
<feature type="active site" description="Proton acceptor; specific for (S)-substrate epimerization" evidence="5">
    <location>
        <position position="246"/>
    </location>
</feature>
<dbReference type="EC" id="5.1.1.-" evidence="7"/>
<evidence type="ECO:0000256" key="5">
    <source>
        <dbReference type="PIRSR" id="PIRSR634603-1"/>
    </source>
</evidence>
<dbReference type="CDD" id="cd03319">
    <property type="entry name" value="L-Ala-DL-Glu_epimerase"/>
    <property type="match status" value="1"/>
</dbReference>
<dbReference type="InterPro" id="IPR029065">
    <property type="entry name" value="Enolase_C-like"/>
</dbReference>
<evidence type="ECO:0000256" key="4">
    <source>
        <dbReference type="ARBA" id="ARBA00023235"/>
    </source>
</evidence>
<feature type="active site" description="Proton acceptor; specific for (R)-substrate epimerization" evidence="5">
    <location>
        <position position="150"/>
    </location>
</feature>
<dbReference type="PANTHER" id="PTHR48080">
    <property type="entry name" value="D-GALACTONATE DEHYDRATASE-RELATED"/>
    <property type="match status" value="1"/>
</dbReference>
<dbReference type="NCBIfam" id="NF042940">
    <property type="entry name" value="racemase_DgcA"/>
    <property type="match status" value="1"/>
</dbReference>
<dbReference type="SUPFAM" id="SSF54826">
    <property type="entry name" value="Enolase N-terminal domain-like"/>
    <property type="match status" value="1"/>
</dbReference>
<evidence type="ECO:0000256" key="1">
    <source>
        <dbReference type="ARBA" id="ARBA00008031"/>
    </source>
</evidence>
<dbReference type="SUPFAM" id="SSF51604">
    <property type="entry name" value="Enolase C-terminal domain-like"/>
    <property type="match status" value="1"/>
</dbReference>
<keyword evidence="3 6" id="KW-0460">Magnesium</keyword>
<comment type="cofactor">
    <cofactor evidence="6 7">
        <name>Mg(2+)</name>
        <dbReference type="ChEBI" id="CHEBI:18420"/>
    </cofactor>
    <text evidence="6 7">Binds 1 Mg(2+) ion per subunit.</text>
</comment>
<evidence type="ECO:0000313" key="9">
    <source>
        <dbReference type="EMBL" id="KCZ88830.1"/>
    </source>
</evidence>
<sequence length="332" mass="34365">MGHLRLETDHISSPLRAAFAISRGSKTSAETVRVRLSEDGNAGRGESVPYGRYGETVQSVLEEIDAVRVQIEAGITREALQSLMKPGAARCAVDCALWDLEAKKTGKPVWQLAGLPEPAPVETALTISLDTPDAMAAAATAAPGRLLKLKLGGAEDLARIKAVHEARPEARLIADANEGLSEADLPGLVKAAARLGVVLIEQPFPAGKDAALMRRPGAVAICADESAHTSADIQTLARNYDAVNVKLDKAGGLTEALAMVRAARTAGMGVMVGCMVAGSLSMAPAVLLAQLADAADLDGPLWLASDIEGGLVYAEGRVSPPGAGLWGWGGSR</sequence>
<evidence type="ECO:0000259" key="8">
    <source>
        <dbReference type="SMART" id="SM00922"/>
    </source>
</evidence>
<feature type="binding site" evidence="6">
    <location>
        <position position="201"/>
    </location>
    <ligand>
        <name>Mg(2+)</name>
        <dbReference type="ChEBI" id="CHEBI:18420"/>
    </ligand>
</feature>
<dbReference type="Pfam" id="PF02746">
    <property type="entry name" value="MR_MLE_N"/>
    <property type="match status" value="1"/>
</dbReference>
<evidence type="ECO:0000313" key="10">
    <source>
        <dbReference type="Proteomes" id="UP000025061"/>
    </source>
</evidence>
<dbReference type="AlphaFoldDB" id="A0A059FDW3"/>
<dbReference type="GO" id="GO:0016855">
    <property type="term" value="F:racemase and epimerase activity, acting on amino acids and derivatives"/>
    <property type="evidence" value="ECO:0007669"/>
    <property type="project" value="UniProtKB-UniRule"/>
</dbReference>
<name>A0A059FDW3_9PROT</name>
<dbReference type="InterPro" id="IPR034603">
    <property type="entry name" value="Dipeptide_epimerase"/>
</dbReference>
<feature type="binding site" evidence="6">
    <location>
        <position position="224"/>
    </location>
    <ligand>
        <name>Mg(2+)</name>
        <dbReference type="ChEBI" id="CHEBI:18420"/>
    </ligand>
</feature>
<dbReference type="Gene3D" id="3.20.20.120">
    <property type="entry name" value="Enolase-like C-terminal domain"/>
    <property type="match status" value="1"/>
</dbReference>
<protein>
    <recommendedName>
        <fullName evidence="7">Dipeptide epimerase</fullName>
        <ecNumber evidence="7">5.1.1.-</ecNumber>
    </recommendedName>
</protein>
<comment type="caution">
    <text evidence="9">The sequence shown here is derived from an EMBL/GenBank/DDBJ whole genome shotgun (WGS) entry which is preliminary data.</text>
</comment>
<dbReference type="InterPro" id="IPR036849">
    <property type="entry name" value="Enolase-like_C_sf"/>
</dbReference>
<keyword evidence="10" id="KW-1185">Reference proteome</keyword>
<feature type="binding site" evidence="6">
    <location>
        <position position="175"/>
    </location>
    <ligand>
        <name>Mg(2+)</name>
        <dbReference type="ChEBI" id="CHEBI:18420"/>
    </ligand>
</feature>
<gene>
    <name evidence="9" type="ORF">HHI_14969</name>
</gene>
<dbReference type="Proteomes" id="UP000025061">
    <property type="component" value="Unassembled WGS sequence"/>
</dbReference>
<evidence type="ECO:0000256" key="3">
    <source>
        <dbReference type="ARBA" id="ARBA00022842"/>
    </source>
</evidence>
<evidence type="ECO:0000256" key="6">
    <source>
        <dbReference type="PIRSR" id="PIRSR634603-3"/>
    </source>
</evidence>
<reference evidence="9 10" key="1">
    <citation type="submission" date="2013-04" db="EMBL/GenBank/DDBJ databases">
        <title>Hyphomonas hirschiana VP5 Genome Sequencing.</title>
        <authorList>
            <person name="Lai Q."/>
            <person name="Shao Z."/>
        </authorList>
    </citation>
    <scope>NUCLEOTIDE SEQUENCE [LARGE SCALE GENOMIC DNA]</scope>
    <source>
        <strain evidence="9 10">VP5</strain>
    </source>
</reference>
<dbReference type="SFLD" id="SFLDG00180">
    <property type="entry name" value="muconate_cycloisomerase"/>
    <property type="match status" value="1"/>
</dbReference>
<dbReference type="OrthoDB" id="9782675at2"/>
<dbReference type="EMBL" id="ARYI01000015">
    <property type="protein sequence ID" value="KCZ88830.1"/>
    <property type="molecule type" value="Genomic_DNA"/>
</dbReference>
<organism evidence="9 10">
    <name type="scientific">Hyphomonas hirschiana VP5</name>
    <dbReference type="NCBI Taxonomy" id="1280951"/>
    <lineage>
        <taxon>Bacteria</taxon>
        <taxon>Pseudomonadati</taxon>
        <taxon>Pseudomonadota</taxon>
        <taxon>Alphaproteobacteria</taxon>
        <taxon>Hyphomonadales</taxon>
        <taxon>Hyphomonadaceae</taxon>
        <taxon>Hyphomonas</taxon>
    </lineage>
</organism>
<evidence type="ECO:0000256" key="2">
    <source>
        <dbReference type="ARBA" id="ARBA00022723"/>
    </source>
</evidence>
<dbReference type="RefSeq" id="WP_011647897.1">
    <property type="nucleotide sequence ID" value="NZ_ARYI01000015.1"/>
</dbReference>
<dbReference type="InterPro" id="IPR034593">
    <property type="entry name" value="DgoD-like"/>
</dbReference>
<keyword evidence="2 6" id="KW-0479">Metal-binding</keyword>
<dbReference type="SFLD" id="SFLDS00001">
    <property type="entry name" value="Enolase"/>
    <property type="match status" value="1"/>
</dbReference>
<dbReference type="Gene3D" id="3.30.390.10">
    <property type="entry name" value="Enolase-like, N-terminal domain"/>
    <property type="match status" value="1"/>
</dbReference>
<dbReference type="InterPro" id="IPR013342">
    <property type="entry name" value="Mandelate_racemase_C"/>
</dbReference>
<dbReference type="GO" id="GO:0046872">
    <property type="term" value="F:metal ion binding"/>
    <property type="evidence" value="ECO:0007669"/>
    <property type="project" value="UniProtKB-KW"/>
</dbReference>
<dbReference type="Pfam" id="PF13378">
    <property type="entry name" value="MR_MLE_C"/>
    <property type="match status" value="1"/>
</dbReference>
<feature type="domain" description="Mandelate racemase/muconate lactonizing enzyme C-terminal" evidence="8">
    <location>
        <begin position="132"/>
        <end position="222"/>
    </location>
</feature>
<accession>A0A059FDW3</accession>
<evidence type="ECO:0000256" key="7">
    <source>
        <dbReference type="RuleBase" id="RU366006"/>
    </source>
</evidence>
<keyword evidence="4 7" id="KW-0413">Isomerase</keyword>
<dbReference type="SFLD" id="SFLDF00010">
    <property type="entry name" value="dipeptide_epimerase"/>
    <property type="match status" value="1"/>
</dbReference>